<keyword evidence="3" id="KW-0653">Protein transport</keyword>
<feature type="coiled-coil region" evidence="4">
    <location>
        <begin position="88"/>
        <end position="115"/>
    </location>
</feature>
<feature type="region of interest" description="Disordered" evidence="5">
    <location>
        <begin position="1"/>
        <end position="23"/>
    </location>
</feature>
<accession>U6H085</accession>
<keyword evidence="2" id="KW-0813">Transport</keyword>
<dbReference type="GO" id="GO:0015031">
    <property type="term" value="P:protein transport"/>
    <property type="evidence" value="ECO:0007669"/>
    <property type="project" value="UniProtKB-KW"/>
</dbReference>
<evidence type="ECO:0000256" key="5">
    <source>
        <dbReference type="SAM" id="MobiDB-lite"/>
    </source>
</evidence>
<dbReference type="EMBL" id="HG693149">
    <property type="protein sequence ID" value="CDI84883.1"/>
    <property type="molecule type" value="Genomic_DNA"/>
</dbReference>
<evidence type="ECO:0000256" key="2">
    <source>
        <dbReference type="ARBA" id="ARBA00022448"/>
    </source>
</evidence>
<evidence type="ECO:0000256" key="4">
    <source>
        <dbReference type="SAM" id="Coils"/>
    </source>
</evidence>
<dbReference type="Gene3D" id="1.25.10.10">
    <property type="entry name" value="Leucine-rich Repeat Variant"/>
    <property type="match status" value="1"/>
</dbReference>
<name>U6H085_9EIME</name>
<organism evidence="6 7">
    <name type="scientific">Eimeria praecox</name>
    <dbReference type="NCBI Taxonomy" id="51316"/>
    <lineage>
        <taxon>Eukaryota</taxon>
        <taxon>Sar</taxon>
        <taxon>Alveolata</taxon>
        <taxon>Apicomplexa</taxon>
        <taxon>Conoidasida</taxon>
        <taxon>Coccidia</taxon>
        <taxon>Eucoccidiorida</taxon>
        <taxon>Eimeriorina</taxon>
        <taxon>Eimeriidae</taxon>
        <taxon>Eimeria</taxon>
    </lineage>
</organism>
<reference evidence="6" key="1">
    <citation type="submission" date="2013-10" db="EMBL/GenBank/DDBJ databases">
        <title>Genomic analysis of the causative agents of coccidiosis in chickens.</title>
        <authorList>
            <person name="Reid A.J."/>
            <person name="Blake D."/>
            <person name="Billington K."/>
            <person name="Browne H."/>
            <person name="Dunn M."/>
            <person name="Hung S."/>
            <person name="Kawahara F."/>
            <person name="Miranda-Saavedra D."/>
            <person name="Mourier T."/>
            <person name="Nagra H."/>
            <person name="Otto T.D."/>
            <person name="Rawlings N."/>
            <person name="Sanchez A."/>
            <person name="Sanders M."/>
            <person name="Subramaniam C."/>
            <person name="Tay Y."/>
            <person name="Dear P."/>
            <person name="Doerig C."/>
            <person name="Gruber A."/>
            <person name="Parkinson J."/>
            <person name="Shirley M."/>
            <person name="Wan K.L."/>
            <person name="Berriman M."/>
            <person name="Tomley F."/>
            <person name="Pain A."/>
        </authorList>
    </citation>
    <scope>NUCLEOTIDE SEQUENCE [LARGE SCALE GENOMIC DNA]</scope>
    <source>
        <strain evidence="6">Houghton</strain>
    </source>
</reference>
<keyword evidence="7" id="KW-1185">Reference proteome</keyword>
<dbReference type="AlphaFoldDB" id="U6H085"/>
<evidence type="ECO:0000256" key="1">
    <source>
        <dbReference type="ARBA" id="ARBA00010394"/>
    </source>
</evidence>
<dbReference type="OrthoDB" id="29145at2759"/>
<dbReference type="InterPro" id="IPR000225">
    <property type="entry name" value="Armadillo"/>
</dbReference>
<feature type="compositionally biased region" description="Low complexity" evidence="5">
    <location>
        <begin position="180"/>
        <end position="195"/>
    </location>
</feature>
<feature type="region of interest" description="Disordered" evidence="5">
    <location>
        <begin position="180"/>
        <end position="201"/>
    </location>
</feature>
<dbReference type="Proteomes" id="UP000018201">
    <property type="component" value="Unassembled WGS sequence"/>
</dbReference>
<evidence type="ECO:0000313" key="6">
    <source>
        <dbReference type="EMBL" id="CDI84883.1"/>
    </source>
</evidence>
<evidence type="ECO:0000313" key="7">
    <source>
        <dbReference type="Proteomes" id="UP000018201"/>
    </source>
</evidence>
<protein>
    <submittedName>
        <fullName evidence="6">Armadillo/beta-catenin-like repeat-containing protein, putative</fullName>
    </submittedName>
</protein>
<proteinExistence type="inferred from homology"/>
<keyword evidence="4" id="KW-0175">Coiled coil</keyword>
<dbReference type="PANTHER" id="PTHR23316">
    <property type="entry name" value="IMPORTIN ALPHA"/>
    <property type="match status" value="1"/>
</dbReference>
<dbReference type="SMART" id="SM00185">
    <property type="entry name" value="ARM"/>
    <property type="match status" value="4"/>
</dbReference>
<dbReference type="InterPro" id="IPR016024">
    <property type="entry name" value="ARM-type_fold"/>
</dbReference>
<dbReference type="VEuPathDB" id="ToxoDB:EPH_0057790"/>
<evidence type="ECO:0000256" key="3">
    <source>
        <dbReference type="ARBA" id="ARBA00022927"/>
    </source>
</evidence>
<dbReference type="InterPro" id="IPR011989">
    <property type="entry name" value="ARM-like"/>
</dbReference>
<comment type="similarity">
    <text evidence="1">Belongs to the importin alpha family.</text>
</comment>
<reference evidence="6" key="2">
    <citation type="submission" date="2013-10" db="EMBL/GenBank/DDBJ databases">
        <authorList>
            <person name="Aslett M."/>
        </authorList>
    </citation>
    <scope>NUCLEOTIDE SEQUENCE [LARGE SCALE GENOMIC DNA]</scope>
    <source>
        <strain evidence="6">Houghton</strain>
    </source>
</reference>
<gene>
    <name evidence="6" type="ORF">EPH_0057790</name>
</gene>
<dbReference type="SUPFAM" id="SSF48371">
    <property type="entry name" value="ARM repeat"/>
    <property type="match status" value="1"/>
</dbReference>
<sequence>MHDSDAALQQCKGPTPPPAASASLDELTTRLREQLSLSRPANAAADAAAAAAAAAARMAPMENTAAPPENPEIFREVMQLLQPLPELLHRALEQEQQQQEQQQQQQQQKQQQEEVVMLLLKGLEAAWCLTNLSSGSSMDAAAVVRSGTLGFIFCCIFSFSPSRLSLLCRSFVSSAAAAAAPPASSSSSSGGPSLESGGGPTEEEAFEQLLWALGNLTGDSAAYRDIVLSQELLQQHVLSLLTQPQQQQQQQQVLLLQQQQENTQQHLITPQLQQLLLRQLQRVAAAVAPPQQQQQQQPQQLLLPSLHQQLLLLLQHSRRPQTWRTAVWLISNLCRGTPRPDAALLCPLLPLLRHALQQASVQQVLEPQQQAELLLQQETLADACWAIDGLVSRPEGVSLLLQTPPLLQHVVHTLAHSSGCCCCAAECSSSNTNSGGVVGAADAAAAARAFELDVSTGLRNACCRVCNPQLQQLQQAWEQQQQQHMLLPLHPALRVVGQIAAGTARQTQQLLSCCCCMRCMRSASAAAGDTGTSSSSSRVLDKGFVYKDVSEPCCARGTPVVLRCLRSLLMRLSRPSLSREACWALSNLAVGSSHQLQQLLQCNVLRHALLLLEQQNLGEELRKEALWLVSNACTTAANLQQLLPLLQHGALQHLWTLLEVAAAAADGRAAEAALNALTNVIRLAEAAQQQHAGAVSCGCCSAEATAAQCSCFCHRPLLMLSSLMPGDEGLILLQQVHQQHLTAAADMKSDELACKLLRLRNSAASPYIPSSRSHSHLFVN</sequence>